<proteinExistence type="predicted"/>
<feature type="transmembrane region" description="Helical" evidence="1">
    <location>
        <begin position="17"/>
        <end position="35"/>
    </location>
</feature>
<evidence type="ECO:0000256" key="1">
    <source>
        <dbReference type="SAM" id="Phobius"/>
    </source>
</evidence>
<accession>A0A644Z0X5</accession>
<feature type="transmembrane region" description="Helical" evidence="1">
    <location>
        <begin position="80"/>
        <end position="100"/>
    </location>
</feature>
<keyword evidence="1" id="KW-0472">Membrane</keyword>
<dbReference type="PANTHER" id="PTHR40078">
    <property type="entry name" value="INTEGRAL MEMBRANE PROTEIN-RELATED"/>
    <property type="match status" value="1"/>
</dbReference>
<sequence>MEKQQAPFFKYRYPQRFVKLVIGLLLFGLSSALNYRSMLGLSPWNVFHAGISLMTGVTIGRITQLVGAAIILIDIALREPIGIGTIANMFIIGGSMDMFLNSGLLPQTDSLPVRWFMLLAGIAVCGLGSYLYMSAAMGAGPRDSMRVGLIKRFPNVPIGILRNAIEMTALGIGWFMGGLVGIGTVASALLLGPSIQYSFKLFRFDVKSIHSENIAETFAIWTGKKTPDSAQKDEVPAPEIV</sequence>
<gene>
    <name evidence="2" type="ORF">SDC9_80859</name>
</gene>
<feature type="transmembrane region" description="Helical" evidence="1">
    <location>
        <begin position="47"/>
        <end position="73"/>
    </location>
</feature>
<feature type="transmembrane region" description="Helical" evidence="1">
    <location>
        <begin position="169"/>
        <end position="191"/>
    </location>
</feature>
<comment type="caution">
    <text evidence="2">The sequence shown here is derived from an EMBL/GenBank/DDBJ whole genome shotgun (WGS) entry which is preliminary data.</text>
</comment>
<feature type="transmembrane region" description="Helical" evidence="1">
    <location>
        <begin position="112"/>
        <end position="132"/>
    </location>
</feature>
<organism evidence="2">
    <name type="scientific">bioreactor metagenome</name>
    <dbReference type="NCBI Taxonomy" id="1076179"/>
    <lineage>
        <taxon>unclassified sequences</taxon>
        <taxon>metagenomes</taxon>
        <taxon>ecological metagenomes</taxon>
    </lineage>
</organism>
<keyword evidence="1" id="KW-1133">Transmembrane helix</keyword>
<evidence type="ECO:0000313" key="2">
    <source>
        <dbReference type="EMBL" id="MPM34277.1"/>
    </source>
</evidence>
<dbReference type="EMBL" id="VSSQ01006925">
    <property type="protein sequence ID" value="MPM34277.1"/>
    <property type="molecule type" value="Genomic_DNA"/>
</dbReference>
<dbReference type="Pfam" id="PF19700">
    <property type="entry name" value="DUF6198"/>
    <property type="match status" value="1"/>
</dbReference>
<reference evidence="2" key="1">
    <citation type="submission" date="2019-08" db="EMBL/GenBank/DDBJ databases">
        <authorList>
            <person name="Kucharzyk K."/>
            <person name="Murdoch R.W."/>
            <person name="Higgins S."/>
            <person name="Loffler F."/>
        </authorList>
    </citation>
    <scope>NUCLEOTIDE SEQUENCE</scope>
</reference>
<name>A0A644Z0X5_9ZZZZ</name>
<keyword evidence="1" id="KW-0812">Transmembrane</keyword>
<dbReference type="PANTHER" id="PTHR40078:SF1">
    <property type="entry name" value="INTEGRAL MEMBRANE PROTEIN"/>
    <property type="match status" value="1"/>
</dbReference>
<protein>
    <submittedName>
        <fullName evidence="2">Uncharacterized protein</fullName>
    </submittedName>
</protein>
<dbReference type="AlphaFoldDB" id="A0A644Z0X5"/>
<dbReference type="InterPro" id="IPR038750">
    <property type="entry name" value="YczE/YyaS-like"/>
</dbReference>